<gene>
    <name evidence="1" type="ORF">SEVIR_3G125350v2</name>
</gene>
<reference evidence="1" key="1">
    <citation type="submission" date="2019-03" db="EMBL/GenBank/DDBJ databases">
        <title>WGS assembly of Setaria viridis.</title>
        <authorList>
            <person name="Huang P."/>
            <person name="Jenkins J."/>
            <person name="Grimwood J."/>
            <person name="Barry K."/>
            <person name="Healey A."/>
            <person name="Mamidi S."/>
            <person name="Sreedasyam A."/>
            <person name="Shu S."/>
            <person name="Feldman M."/>
            <person name="Wu J."/>
            <person name="Yu Y."/>
            <person name="Chen C."/>
            <person name="Johnson J."/>
            <person name="Rokhsar D."/>
            <person name="Baxter I."/>
            <person name="Schmutz J."/>
            <person name="Brutnell T."/>
            <person name="Kellogg E."/>
        </authorList>
    </citation>
    <scope>NUCLEOTIDE SEQUENCE [LARGE SCALE GENOMIC DNA]</scope>
</reference>
<protein>
    <submittedName>
        <fullName evidence="1">Uncharacterized protein</fullName>
    </submittedName>
</protein>
<evidence type="ECO:0000313" key="1">
    <source>
        <dbReference type="EMBL" id="TKW25536.1"/>
    </source>
</evidence>
<proteinExistence type="predicted"/>
<evidence type="ECO:0000313" key="2">
    <source>
        <dbReference type="Proteomes" id="UP000298652"/>
    </source>
</evidence>
<keyword evidence="2" id="KW-1185">Reference proteome</keyword>
<dbReference type="EMBL" id="CM016554">
    <property type="protein sequence ID" value="TKW25536.1"/>
    <property type="molecule type" value="Genomic_DNA"/>
</dbReference>
<dbReference type="Proteomes" id="UP000298652">
    <property type="component" value="Chromosome 3"/>
</dbReference>
<name>A0A4V6D9E1_SETVI</name>
<organism evidence="1 2">
    <name type="scientific">Setaria viridis</name>
    <name type="common">Green bristlegrass</name>
    <name type="synonym">Setaria italica subsp. viridis</name>
    <dbReference type="NCBI Taxonomy" id="4556"/>
    <lineage>
        <taxon>Eukaryota</taxon>
        <taxon>Viridiplantae</taxon>
        <taxon>Streptophyta</taxon>
        <taxon>Embryophyta</taxon>
        <taxon>Tracheophyta</taxon>
        <taxon>Spermatophyta</taxon>
        <taxon>Magnoliopsida</taxon>
        <taxon>Liliopsida</taxon>
        <taxon>Poales</taxon>
        <taxon>Poaceae</taxon>
        <taxon>PACMAD clade</taxon>
        <taxon>Panicoideae</taxon>
        <taxon>Panicodae</taxon>
        <taxon>Paniceae</taxon>
        <taxon>Cenchrinae</taxon>
        <taxon>Setaria</taxon>
    </lineage>
</organism>
<dbReference type="AlphaFoldDB" id="A0A4V6D9E1"/>
<sequence>MRSWLGDSDRGRLDMTREQMRSWLGDYLKKDRRQETAEDLF</sequence>
<dbReference type="Gramene" id="TKW25536">
    <property type="protein sequence ID" value="TKW25536"/>
    <property type="gene ID" value="SEVIR_3G125350v2"/>
</dbReference>
<accession>A0A4V6D9E1</accession>